<dbReference type="eggNOG" id="COG0076">
    <property type="taxonomic scope" value="Bacteria"/>
</dbReference>
<dbReference type="InterPro" id="IPR015424">
    <property type="entry name" value="PyrdxlP-dep_Trfase"/>
</dbReference>
<sequence>MSFSRLGTQALLQYYMFPSLGFGGYRRVQQSSRGVATYVPAEIGKLDDFTLRNDGGSDILVFA</sequence>
<evidence type="ECO:0000313" key="2">
    <source>
        <dbReference type="Proteomes" id="UP000029055"/>
    </source>
</evidence>
<dbReference type="OrthoDB" id="3401800at2"/>
<name>A0A087E1Z8_9BIFI</name>
<reference evidence="1 2" key="1">
    <citation type="submission" date="2014-03" db="EMBL/GenBank/DDBJ databases">
        <title>Genomics of Bifidobacteria.</title>
        <authorList>
            <person name="Ventura M."/>
            <person name="Milani C."/>
            <person name="Lugli G.A."/>
        </authorList>
    </citation>
    <scope>NUCLEOTIDE SEQUENCE [LARGE SCALE GENOMIC DNA]</scope>
    <source>
        <strain evidence="1 2">LMG 11597</strain>
    </source>
</reference>
<accession>A0A087E1Z8</accession>
<keyword evidence="2" id="KW-1185">Reference proteome</keyword>
<dbReference type="STRING" id="77635.BISU_1813"/>
<proteinExistence type="predicted"/>
<dbReference type="AlphaFoldDB" id="A0A087E1Z8"/>
<gene>
    <name evidence="1" type="ORF">BISU_1813</name>
</gene>
<evidence type="ECO:0000313" key="1">
    <source>
        <dbReference type="EMBL" id="KFJ01799.1"/>
    </source>
</evidence>
<dbReference type="EMBL" id="JGZR01000009">
    <property type="protein sequence ID" value="KFJ01799.1"/>
    <property type="molecule type" value="Genomic_DNA"/>
</dbReference>
<comment type="caution">
    <text evidence="1">The sequence shown here is derived from an EMBL/GenBank/DDBJ whole genome shotgun (WGS) entry which is preliminary data.</text>
</comment>
<protein>
    <submittedName>
        <fullName evidence="1">Glutamate decarboxylase</fullName>
    </submittedName>
</protein>
<dbReference type="Proteomes" id="UP000029055">
    <property type="component" value="Unassembled WGS sequence"/>
</dbReference>
<organism evidence="1 2">
    <name type="scientific">Bifidobacterium subtile</name>
    <dbReference type="NCBI Taxonomy" id="77635"/>
    <lineage>
        <taxon>Bacteria</taxon>
        <taxon>Bacillati</taxon>
        <taxon>Actinomycetota</taxon>
        <taxon>Actinomycetes</taxon>
        <taxon>Bifidobacteriales</taxon>
        <taxon>Bifidobacteriaceae</taxon>
        <taxon>Bifidobacterium</taxon>
    </lineage>
</organism>
<dbReference type="RefSeq" id="WP_024464546.1">
    <property type="nucleotide sequence ID" value="NZ_CP062939.1"/>
</dbReference>
<dbReference type="SUPFAM" id="SSF53383">
    <property type="entry name" value="PLP-dependent transferases"/>
    <property type="match status" value="1"/>
</dbReference>